<feature type="transmembrane region" description="Helical" evidence="1">
    <location>
        <begin position="127"/>
        <end position="143"/>
    </location>
</feature>
<feature type="transmembrane region" description="Helical" evidence="1">
    <location>
        <begin position="208"/>
        <end position="227"/>
    </location>
</feature>
<keyword evidence="1" id="KW-0472">Membrane</keyword>
<feature type="transmembrane region" description="Helical" evidence="1">
    <location>
        <begin position="264"/>
        <end position="282"/>
    </location>
</feature>
<feature type="transmembrane region" description="Helical" evidence="1">
    <location>
        <begin position="181"/>
        <end position="202"/>
    </location>
</feature>
<dbReference type="InterPro" id="IPR037185">
    <property type="entry name" value="EmrE-like"/>
</dbReference>
<dbReference type="PANTHER" id="PTHR22911">
    <property type="entry name" value="ACYL-MALONYL CONDENSING ENZYME-RELATED"/>
    <property type="match status" value="1"/>
</dbReference>
<evidence type="ECO:0000313" key="4">
    <source>
        <dbReference type="Proteomes" id="UP000679352"/>
    </source>
</evidence>
<protein>
    <submittedName>
        <fullName evidence="3">DMT family transporter</fullName>
    </submittedName>
</protein>
<evidence type="ECO:0000259" key="2">
    <source>
        <dbReference type="Pfam" id="PF00892"/>
    </source>
</evidence>
<feature type="transmembrane region" description="Helical" evidence="1">
    <location>
        <begin position="149"/>
        <end position="169"/>
    </location>
</feature>
<dbReference type="PANTHER" id="PTHR22911:SF103">
    <property type="entry name" value="BLR2811 PROTEIN"/>
    <property type="match status" value="1"/>
</dbReference>
<feature type="domain" description="EamA" evidence="2">
    <location>
        <begin position="152"/>
        <end position="279"/>
    </location>
</feature>
<accession>A0A975S317</accession>
<sequence>MTEQNTRKGIWLMIAAVAVFAAQDGFSRHLASTYSVLMIVMIRYWAYAGFTLVQAARRPEGLRAAIVTRHPWLQLARATLLIGEVCIIIWGYTLIGLIESHAVFAVCPLLIAALSGPVLGEQVGWRRWLAIGVGLAGVVVILQPGSGVFTAAALLPFAAALMFALYSLLTRMTSHADSSFVNMFWTGTLGAAMMTVIGLPFWERMTLADWGLTAIYAGLATFAHWLLIRCYATAEASAVQPFAYLQIAFVSLIGITVYDEVLRPNVLIGTAVIVAAGLWMLWQGRGKAQPQSQPLPEPQT</sequence>
<organism evidence="3 4">
    <name type="scientific">Gemmobacter fulvus</name>
    <dbReference type="NCBI Taxonomy" id="2840474"/>
    <lineage>
        <taxon>Bacteria</taxon>
        <taxon>Pseudomonadati</taxon>
        <taxon>Pseudomonadota</taxon>
        <taxon>Alphaproteobacteria</taxon>
        <taxon>Rhodobacterales</taxon>
        <taxon>Paracoccaceae</taxon>
        <taxon>Gemmobacter</taxon>
    </lineage>
</organism>
<evidence type="ECO:0000256" key="1">
    <source>
        <dbReference type="SAM" id="Phobius"/>
    </source>
</evidence>
<gene>
    <name evidence="3" type="ORF">KM031_06810</name>
</gene>
<dbReference type="RefSeq" id="WP_215503773.1">
    <property type="nucleotide sequence ID" value="NZ_CP076361.1"/>
</dbReference>
<dbReference type="GO" id="GO:0016020">
    <property type="term" value="C:membrane"/>
    <property type="evidence" value="ECO:0007669"/>
    <property type="project" value="InterPro"/>
</dbReference>
<feature type="domain" description="EamA" evidence="2">
    <location>
        <begin position="8"/>
        <end position="142"/>
    </location>
</feature>
<dbReference type="Proteomes" id="UP000679352">
    <property type="component" value="Chromosome"/>
</dbReference>
<dbReference type="SUPFAM" id="SSF103481">
    <property type="entry name" value="Multidrug resistance efflux transporter EmrE"/>
    <property type="match status" value="2"/>
</dbReference>
<keyword evidence="1" id="KW-0812">Transmembrane</keyword>
<evidence type="ECO:0000313" key="3">
    <source>
        <dbReference type="EMBL" id="QWK91583.1"/>
    </source>
</evidence>
<keyword evidence="4" id="KW-1185">Reference proteome</keyword>
<feature type="transmembrane region" description="Helical" evidence="1">
    <location>
        <begin position="239"/>
        <end position="258"/>
    </location>
</feature>
<dbReference type="EMBL" id="CP076361">
    <property type="protein sequence ID" value="QWK91583.1"/>
    <property type="molecule type" value="Genomic_DNA"/>
</dbReference>
<keyword evidence="1" id="KW-1133">Transmembrane helix</keyword>
<feature type="transmembrane region" description="Helical" evidence="1">
    <location>
        <begin position="31"/>
        <end position="53"/>
    </location>
</feature>
<dbReference type="KEGG" id="gfu:KM031_06810"/>
<reference evidence="3" key="1">
    <citation type="submission" date="2021-06" db="EMBL/GenBank/DDBJ databases">
        <title>Direct submission.</title>
        <authorList>
            <person name="Lee C.-S."/>
            <person name="Jin L."/>
        </authorList>
    </citation>
    <scope>NUCLEOTIDE SEQUENCE</scope>
    <source>
        <strain evidence="3">Con5</strain>
    </source>
</reference>
<proteinExistence type="predicted"/>
<name>A0A975S317_9RHOB</name>
<feature type="transmembrane region" description="Helical" evidence="1">
    <location>
        <begin position="101"/>
        <end position="120"/>
    </location>
</feature>
<dbReference type="AlphaFoldDB" id="A0A975S317"/>
<dbReference type="Pfam" id="PF00892">
    <property type="entry name" value="EamA"/>
    <property type="match status" value="2"/>
</dbReference>
<feature type="transmembrane region" description="Helical" evidence="1">
    <location>
        <begin position="74"/>
        <end position="95"/>
    </location>
</feature>
<dbReference type="InterPro" id="IPR000620">
    <property type="entry name" value="EamA_dom"/>
</dbReference>